<feature type="compositionally biased region" description="Basic residues" evidence="1">
    <location>
        <begin position="1"/>
        <end position="24"/>
    </location>
</feature>
<sequence length="109" mass="12554">MARKKMRNGRGGKKKKVLNKYRRRIQIDYPETIRRGKVGTRMAAAPRNWSSQKQRRKSKGRRDSGGEGGMEGETEEREGKDEIAGEQHARGKDRWRIQIVTGLDGTEEE</sequence>
<accession>A0A317VHF7</accession>
<dbReference type="RefSeq" id="XP_025463548.1">
    <property type="nucleotide sequence ID" value="XM_025606316.1"/>
</dbReference>
<dbReference type="GeneID" id="37108459"/>
<name>A0A317VHF7_9EURO</name>
<feature type="region of interest" description="Disordered" evidence="1">
    <location>
        <begin position="1"/>
        <end position="109"/>
    </location>
</feature>
<comment type="caution">
    <text evidence="2">The sequence shown here is derived from an EMBL/GenBank/DDBJ whole genome shotgun (WGS) entry which is preliminary data.</text>
</comment>
<evidence type="ECO:0000256" key="1">
    <source>
        <dbReference type="SAM" id="MobiDB-lite"/>
    </source>
</evidence>
<reference evidence="2 3" key="1">
    <citation type="submission" date="2016-12" db="EMBL/GenBank/DDBJ databases">
        <title>The genomes of Aspergillus section Nigri reveals drivers in fungal speciation.</title>
        <authorList>
            <consortium name="DOE Joint Genome Institute"/>
            <person name="Vesth T.C."/>
            <person name="Nybo J."/>
            <person name="Theobald S."/>
            <person name="Brandl J."/>
            <person name="Frisvad J.C."/>
            <person name="Nielsen K.F."/>
            <person name="Lyhne E.K."/>
            <person name="Kogle M.E."/>
            <person name="Kuo A."/>
            <person name="Riley R."/>
            <person name="Clum A."/>
            <person name="Nolan M."/>
            <person name="Lipzen A."/>
            <person name="Salamov A."/>
            <person name="Henrissat B."/>
            <person name="Wiebenga A."/>
            <person name="De Vries R.P."/>
            <person name="Grigoriev I.V."/>
            <person name="Mortensen U.H."/>
            <person name="Andersen M.R."/>
            <person name="Baker S.E."/>
        </authorList>
    </citation>
    <scope>NUCLEOTIDE SEQUENCE [LARGE SCALE GENOMIC DNA]</scope>
    <source>
        <strain evidence="2 3">CBS 115572</strain>
    </source>
</reference>
<dbReference type="Proteomes" id="UP000246702">
    <property type="component" value="Unassembled WGS sequence"/>
</dbReference>
<evidence type="ECO:0000313" key="2">
    <source>
        <dbReference type="EMBL" id="PWY73796.1"/>
    </source>
</evidence>
<proteinExistence type="predicted"/>
<gene>
    <name evidence="2" type="ORF">BO94DRAFT_234343</name>
</gene>
<dbReference type="EMBL" id="MSFK01000031">
    <property type="protein sequence ID" value="PWY73796.1"/>
    <property type="molecule type" value="Genomic_DNA"/>
</dbReference>
<feature type="compositionally biased region" description="Basic and acidic residues" evidence="1">
    <location>
        <begin position="77"/>
        <end position="96"/>
    </location>
</feature>
<organism evidence="2 3">
    <name type="scientific">Aspergillus sclerotioniger CBS 115572</name>
    <dbReference type="NCBI Taxonomy" id="1450535"/>
    <lineage>
        <taxon>Eukaryota</taxon>
        <taxon>Fungi</taxon>
        <taxon>Dikarya</taxon>
        <taxon>Ascomycota</taxon>
        <taxon>Pezizomycotina</taxon>
        <taxon>Eurotiomycetes</taxon>
        <taxon>Eurotiomycetidae</taxon>
        <taxon>Eurotiales</taxon>
        <taxon>Aspergillaceae</taxon>
        <taxon>Aspergillus</taxon>
        <taxon>Aspergillus subgen. Circumdati</taxon>
    </lineage>
</organism>
<keyword evidence="3" id="KW-1185">Reference proteome</keyword>
<protein>
    <submittedName>
        <fullName evidence="2">Uncharacterized protein</fullName>
    </submittedName>
</protein>
<dbReference type="AlphaFoldDB" id="A0A317VHF7"/>
<evidence type="ECO:0000313" key="3">
    <source>
        <dbReference type="Proteomes" id="UP000246702"/>
    </source>
</evidence>